<dbReference type="Pfam" id="PF05685">
    <property type="entry name" value="Uma2"/>
    <property type="match status" value="1"/>
</dbReference>
<evidence type="ECO:0000256" key="1">
    <source>
        <dbReference type="SAM" id="MobiDB-lite"/>
    </source>
</evidence>
<evidence type="ECO:0000313" key="3">
    <source>
        <dbReference type="EMBL" id="MXY94418.1"/>
    </source>
</evidence>
<dbReference type="GO" id="GO:0004519">
    <property type="term" value="F:endonuclease activity"/>
    <property type="evidence" value="ECO:0007669"/>
    <property type="project" value="UniProtKB-KW"/>
</dbReference>
<dbReference type="PANTHER" id="PTHR35400">
    <property type="entry name" value="SLR1083 PROTEIN"/>
    <property type="match status" value="1"/>
</dbReference>
<sequence length="258" mass="28812">MRSPRRTVDWARRSTVAVSAVERTSTPPTTEEETPVPPLNNGDRLTRAEFERIYAAHPEIKKAELIEGVVYMPSPARHREHGKPHFHSIGWLCLYSASTPGVEGSDNATLRLDFENEPQPDALLFLPPECGGAVRVGEDGYLEGTPELILEVSASSASYDLNQKKRVYARSGVPEYIVYLAYEQRVTWFVLRDGVYVEQQPDGEGILKGARFPGLWLLQDALLAGDLSGVFETLQQGLKSEEQKRFCAALAQRRKEAK</sequence>
<keyword evidence="3" id="KW-0540">Nuclease</keyword>
<organism evidence="3">
    <name type="scientific">Caldilineaceae bacterium SB0664_bin_27</name>
    <dbReference type="NCBI Taxonomy" id="2605260"/>
    <lineage>
        <taxon>Bacteria</taxon>
        <taxon>Bacillati</taxon>
        <taxon>Chloroflexota</taxon>
        <taxon>Caldilineae</taxon>
        <taxon>Caldilineales</taxon>
        <taxon>Caldilineaceae</taxon>
    </lineage>
</organism>
<keyword evidence="3" id="KW-0255">Endonuclease</keyword>
<dbReference type="InterPro" id="IPR011335">
    <property type="entry name" value="Restrct_endonuc-II-like"/>
</dbReference>
<dbReference type="InterPro" id="IPR012296">
    <property type="entry name" value="Nuclease_put_TT1808"/>
</dbReference>
<name>A0A6B0YYE2_9CHLR</name>
<dbReference type="SUPFAM" id="SSF52980">
    <property type="entry name" value="Restriction endonuclease-like"/>
    <property type="match status" value="1"/>
</dbReference>
<dbReference type="CDD" id="cd06260">
    <property type="entry name" value="DUF820-like"/>
    <property type="match status" value="1"/>
</dbReference>
<protein>
    <submittedName>
        <fullName evidence="3">Uma2 family endonuclease</fullName>
    </submittedName>
</protein>
<dbReference type="AlphaFoldDB" id="A0A6B0YYE2"/>
<accession>A0A6B0YYE2</accession>
<gene>
    <name evidence="3" type="ORF">F4Y42_13340</name>
</gene>
<dbReference type="EMBL" id="VXRG01000109">
    <property type="protein sequence ID" value="MXY94418.1"/>
    <property type="molecule type" value="Genomic_DNA"/>
</dbReference>
<feature type="region of interest" description="Disordered" evidence="1">
    <location>
        <begin position="1"/>
        <end position="43"/>
    </location>
</feature>
<dbReference type="Gene3D" id="3.90.1570.10">
    <property type="entry name" value="tt1808, chain A"/>
    <property type="match status" value="1"/>
</dbReference>
<evidence type="ECO:0000259" key="2">
    <source>
        <dbReference type="Pfam" id="PF05685"/>
    </source>
</evidence>
<feature type="compositionally biased region" description="Basic and acidic residues" evidence="1">
    <location>
        <begin position="1"/>
        <end position="12"/>
    </location>
</feature>
<proteinExistence type="predicted"/>
<keyword evidence="3" id="KW-0378">Hydrolase</keyword>
<feature type="domain" description="Putative restriction endonuclease" evidence="2">
    <location>
        <begin position="48"/>
        <end position="217"/>
    </location>
</feature>
<dbReference type="InterPro" id="IPR008538">
    <property type="entry name" value="Uma2"/>
</dbReference>
<reference evidence="3" key="1">
    <citation type="submission" date="2019-09" db="EMBL/GenBank/DDBJ databases">
        <title>Characterisation of the sponge microbiome using genome-centric metagenomics.</title>
        <authorList>
            <person name="Engelberts J.P."/>
            <person name="Robbins S.J."/>
            <person name="De Goeij J.M."/>
            <person name="Aranda M."/>
            <person name="Bell S.C."/>
            <person name="Webster N.S."/>
        </authorList>
    </citation>
    <scope>NUCLEOTIDE SEQUENCE</scope>
    <source>
        <strain evidence="3">SB0664_bin_27</strain>
    </source>
</reference>
<dbReference type="PANTHER" id="PTHR35400:SF3">
    <property type="entry name" value="SLL1072 PROTEIN"/>
    <property type="match status" value="1"/>
</dbReference>
<comment type="caution">
    <text evidence="3">The sequence shown here is derived from an EMBL/GenBank/DDBJ whole genome shotgun (WGS) entry which is preliminary data.</text>
</comment>